<accession>A0A455T1D8</accession>
<organism evidence="2">
    <name type="scientific">Thermogemmatispora argillosa</name>
    <dbReference type="NCBI Taxonomy" id="2045280"/>
    <lineage>
        <taxon>Bacteria</taxon>
        <taxon>Bacillati</taxon>
        <taxon>Chloroflexota</taxon>
        <taxon>Ktedonobacteria</taxon>
        <taxon>Thermogemmatisporales</taxon>
        <taxon>Thermogemmatisporaceae</taxon>
        <taxon>Thermogemmatispora</taxon>
    </lineage>
</organism>
<dbReference type="AlphaFoldDB" id="A0A455T1D8"/>
<evidence type="ECO:0000313" key="2">
    <source>
        <dbReference type="EMBL" id="BBH93730.1"/>
    </source>
</evidence>
<keyword evidence="1" id="KW-0472">Membrane</keyword>
<proteinExistence type="predicted"/>
<keyword evidence="1" id="KW-1133">Transmembrane helix</keyword>
<keyword evidence="1" id="KW-0812">Transmembrane</keyword>
<protein>
    <recommendedName>
        <fullName evidence="3">Transglycosylase</fullName>
    </recommendedName>
</protein>
<dbReference type="EMBL" id="AP019377">
    <property type="protein sequence ID" value="BBH93730.1"/>
    <property type="molecule type" value="Genomic_DNA"/>
</dbReference>
<reference evidence="2" key="1">
    <citation type="submission" date="2018-12" db="EMBL/GenBank/DDBJ databases">
        <title>Novel natural products biosynthetic potential of the class Ktedonobacteria.</title>
        <authorList>
            <person name="Zheng Y."/>
            <person name="Saitou A."/>
            <person name="Wang C.M."/>
            <person name="Toyoda A."/>
            <person name="Minakuchi Y."/>
            <person name="Sekiguchi Y."/>
            <person name="Ueda K."/>
            <person name="Takano H."/>
            <person name="Sakai Y."/>
            <person name="Yokota A."/>
            <person name="Yabe S."/>
        </authorList>
    </citation>
    <scope>NUCLEOTIDE SEQUENCE</scope>
    <source>
        <strain evidence="2">A3-2</strain>
    </source>
</reference>
<feature type="transmembrane region" description="Helical" evidence="1">
    <location>
        <begin position="94"/>
        <end position="116"/>
    </location>
</feature>
<evidence type="ECO:0008006" key="3">
    <source>
        <dbReference type="Google" id="ProtNLM"/>
    </source>
</evidence>
<sequence length="127" mass="13963">MFAFVTSAAIAALTSDSPLFTINIGDFHWTVTVGTIIYLVIAAIAGLLAEFIVGWRLPGGIIGAVIAGLIGIWLFTHVFPFTITGDPTVYGVPIFRALIGAVLLVFLWHLITFSAWRHRRPYYRRGD</sequence>
<feature type="transmembrane region" description="Helical" evidence="1">
    <location>
        <begin position="60"/>
        <end position="82"/>
    </location>
</feature>
<feature type="transmembrane region" description="Helical" evidence="1">
    <location>
        <begin position="31"/>
        <end position="53"/>
    </location>
</feature>
<name>A0A455T1D8_9CHLR</name>
<gene>
    <name evidence="2" type="ORF">KTA_19290</name>
</gene>
<evidence type="ECO:0000256" key="1">
    <source>
        <dbReference type="SAM" id="Phobius"/>
    </source>
</evidence>